<gene>
    <name evidence="2" type="ORF">I1A42_20465</name>
</gene>
<comment type="caution">
    <text evidence="2">The sequence shown here is derived from an EMBL/GenBank/DDBJ whole genome shotgun (WGS) entry which is preliminary data.</text>
</comment>
<name>A0ABS0GKX3_9VIBR</name>
<dbReference type="Proteomes" id="UP000597206">
    <property type="component" value="Unassembled WGS sequence"/>
</dbReference>
<organism evidence="2 3">
    <name type="scientific">Vibrio nitrifigilis</name>
    <dbReference type="NCBI Taxonomy" id="2789781"/>
    <lineage>
        <taxon>Bacteria</taxon>
        <taxon>Pseudomonadati</taxon>
        <taxon>Pseudomonadota</taxon>
        <taxon>Gammaproteobacteria</taxon>
        <taxon>Vibrionales</taxon>
        <taxon>Vibrionaceae</taxon>
        <taxon>Vibrio</taxon>
    </lineage>
</organism>
<feature type="region of interest" description="Disordered" evidence="1">
    <location>
        <begin position="1"/>
        <end position="31"/>
    </location>
</feature>
<proteinExistence type="predicted"/>
<evidence type="ECO:0000256" key="1">
    <source>
        <dbReference type="SAM" id="MobiDB-lite"/>
    </source>
</evidence>
<accession>A0ABS0GKX3</accession>
<protein>
    <submittedName>
        <fullName evidence="2">Uncharacterized protein</fullName>
    </submittedName>
</protein>
<sequence>MKYIDIPNNNGGSSDNGIPWQDPQAEETSNDDPITISNSGLVIISHYIPMLFERLTLTKGQQFINKQKPARSGFCGFKAVSMNVNPCLE</sequence>
<dbReference type="EMBL" id="JADPMR010000004">
    <property type="protein sequence ID" value="MBF9002854.1"/>
    <property type="molecule type" value="Genomic_DNA"/>
</dbReference>
<evidence type="ECO:0000313" key="3">
    <source>
        <dbReference type="Proteomes" id="UP000597206"/>
    </source>
</evidence>
<keyword evidence="3" id="KW-1185">Reference proteome</keyword>
<reference evidence="2 3" key="1">
    <citation type="submission" date="2020-11" db="EMBL/GenBank/DDBJ databases">
        <title>Vibrio nitrifigilis sp. nov., a marine nitrogen-fixing bacterium isolated from the lagoon sediment of an islet inside an atoll.</title>
        <authorList>
            <person name="Wang L.-T."/>
            <person name="Shieh W.Y."/>
        </authorList>
    </citation>
    <scope>NUCLEOTIDE SEQUENCE [LARGE SCALE GENOMIC DNA]</scope>
    <source>
        <strain evidence="2 3">NFV-1</strain>
    </source>
</reference>
<dbReference type="RefSeq" id="WP_196124713.1">
    <property type="nucleotide sequence ID" value="NZ_JADPMR010000004.1"/>
</dbReference>
<evidence type="ECO:0000313" key="2">
    <source>
        <dbReference type="EMBL" id="MBF9002854.1"/>
    </source>
</evidence>
<dbReference type="Pfam" id="PF19268">
    <property type="entry name" value="CIS_TMP"/>
    <property type="match status" value="1"/>
</dbReference>
<feature type="compositionally biased region" description="Polar residues" evidence="1">
    <location>
        <begin position="7"/>
        <end position="16"/>
    </location>
</feature>
<dbReference type="InterPro" id="IPR045538">
    <property type="entry name" value="CIS_TMP"/>
</dbReference>